<evidence type="ECO:0000256" key="6">
    <source>
        <dbReference type="RuleBase" id="RU362125"/>
    </source>
</evidence>
<dbReference type="Gene3D" id="1.10.540.10">
    <property type="entry name" value="Acyl-CoA dehydrogenase/oxidase, N-terminal domain"/>
    <property type="match status" value="1"/>
</dbReference>
<feature type="domain" description="Acyl-CoA dehydrogenase/oxidase N-terminal" evidence="9">
    <location>
        <begin position="6"/>
        <end position="115"/>
    </location>
</feature>
<dbReference type="InterPro" id="IPR006091">
    <property type="entry name" value="Acyl-CoA_Oxase/DH_mid-dom"/>
</dbReference>
<dbReference type="Gene3D" id="2.40.110.10">
    <property type="entry name" value="Butyryl-CoA Dehydrogenase, subunit A, domain 2"/>
    <property type="match status" value="1"/>
</dbReference>
<evidence type="ECO:0000256" key="5">
    <source>
        <dbReference type="ARBA" id="ARBA00023002"/>
    </source>
</evidence>
<reference evidence="10" key="1">
    <citation type="submission" date="2018-08" db="EMBL/GenBank/DDBJ databases">
        <title>Murine metabolic-syndrome-specific gut microbial biobank.</title>
        <authorList>
            <person name="Liu C."/>
        </authorList>
    </citation>
    <scope>NUCLEOTIDE SEQUENCE [LARGE SCALE GENOMIC DNA]</scope>
    <source>
        <strain evidence="10">Z82</strain>
    </source>
</reference>
<dbReference type="InterPro" id="IPR006089">
    <property type="entry name" value="Acyl-CoA_DH_CS"/>
</dbReference>
<dbReference type="EMBL" id="QWKH01000017">
    <property type="protein sequence ID" value="NBI34184.1"/>
    <property type="molecule type" value="Genomic_DNA"/>
</dbReference>
<dbReference type="PANTHER" id="PTHR43884:SF12">
    <property type="entry name" value="ISOVALERYL-COA DEHYDROGENASE, MITOCHONDRIAL-RELATED"/>
    <property type="match status" value="1"/>
</dbReference>
<evidence type="ECO:0000259" key="8">
    <source>
        <dbReference type="Pfam" id="PF02770"/>
    </source>
</evidence>
<dbReference type="PANTHER" id="PTHR43884">
    <property type="entry name" value="ACYL-COA DEHYDROGENASE"/>
    <property type="match status" value="1"/>
</dbReference>
<dbReference type="FunFam" id="1.20.140.10:FF:000001">
    <property type="entry name" value="Acyl-CoA dehydrogenase"/>
    <property type="match status" value="1"/>
</dbReference>
<dbReference type="Pfam" id="PF00441">
    <property type="entry name" value="Acyl-CoA_dh_1"/>
    <property type="match status" value="1"/>
</dbReference>
<dbReference type="GO" id="GO:0050660">
    <property type="term" value="F:flavin adenine dinucleotide binding"/>
    <property type="evidence" value="ECO:0007669"/>
    <property type="project" value="InterPro"/>
</dbReference>
<dbReference type="CDD" id="cd00567">
    <property type="entry name" value="ACAD"/>
    <property type="match status" value="1"/>
</dbReference>
<dbReference type="InterPro" id="IPR046373">
    <property type="entry name" value="Acyl-CoA_Oxase/DH_mid-dom_sf"/>
</dbReference>
<evidence type="ECO:0000313" key="10">
    <source>
        <dbReference type="EMBL" id="NBI34184.1"/>
    </source>
</evidence>
<dbReference type="InterPro" id="IPR036250">
    <property type="entry name" value="AcylCo_DH-like_C"/>
</dbReference>
<dbReference type="Pfam" id="PF02770">
    <property type="entry name" value="Acyl-CoA_dh_M"/>
    <property type="match status" value="1"/>
</dbReference>
<keyword evidence="5 6" id="KW-0560">Oxidoreductase</keyword>
<feature type="domain" description="Acyl-CoA oxidase/dehydrogenase middle" evidence="8">
    <location>
        <begin position="121"/>
        <end position="225"/>
    </location>
</feature>
<dbReference type="InterPro" id="IPR009100">
    <property type="entry name" value="AcylCoA_DH/oxidase_NM_dom_sf"/>
</dbReference>
<protein>
    <submittedName>
        <fullName evidence="10">Acyl-CoA dehydrogenase</fullName>
    </submittedName>
</protein>
<dbReference type="PROSITE" id="PS00073">
    <property type="entry name" value="ACYL_COA_DH_2"/>
    <property type="match status" value="1"/>
</dbReference>
<proteinExistence type="inferred from homology"/>
<accession>A0A7C9NAA3</accession>
<sequence>MDFSLTDEQELLLESVDELMERYGTEEYFKQCDEEHRWPQEFTDALLENGFQMLGVDEAFGGTPVDVQTLMLVSERICKNGAPIYVYGNLCALKDMTEYGSPEQQEQCFAEVMAGRPGFVLGFTEPGAGSDSSAVATTFKRRDGKVYLNGSKSFMTNAVNSKYMLCVARDADDDPADPKNRSRVSMWWVQLHDDEGNVMPGIKIEPLEKIGWNMGNTCEMTLTDVELDEKDLVGVEGNGFMQAMVNFEVERLIACAQSLGAAECAFEDAVTYATQRIQFGKPIGKNQLIQEHITDMYMKIENMRNWVYRTAWKIDNGEPVQIDSAVAKLYCGRAAFDVIDTAMQVMGGIGYTKDCRISRLWRDQRVYRIGAGTDEIMIHIAGRAIQKPYAAK</sequence>
<dbReference type="NCBIfam" id="NF008997">
    <property type="entry name" value="PRK12341.1"/>
    <property type="match status" value="1"/>
</dbReference>
<comment type="caution">
    <text evidence="10">The sequence shown here is derived from an EMBL/GenBank/DDBJ whole genome shotgun (WGS) entry which is preliminary data.</text>
</comment>
<evidence type="ECO:0000259" key="9">
    <source>
        <dbReference type="Pfam" id="PF02771"/>
    </source>
</evidence>
<comment type="similarity">
    <text evidence="2 6">Belongs to the acyl-CoA dehydrogenase family.</text>
</comment>
<dbReference type="AlphaFoldDB" id="A0A7C9NAA3"/>
<dbReference type="SUPFAM" id="SSF47203">
    <property type="entry name" value="Acyl-CoA dehydrogenase C-terminal domain-like"/>
    <property type="match status" value="1"/>
</dbReference>
<organism evidence="10">
    <name type="scientific">Muribaculaceae bacterium Z82</name>
    <dbReference type="NCBI Taxonomy" id="2304548"/>
    <lineage>
        <taxon>Bacteria</taxon>
        <taxon>Pseudomonadati</taxon>
        <taxon>Bacteroidota</taxon>
        <taxon>Bacteroidia</taxon>
        <taxon>Bacteroidales</taxon>
        <taxon>Muribaculaceae</taxon>
    </lineage>
</organism>
<evidence type="ECO:0000256" key="2">
    <source>
        <dbReference type="ARBA" id="ARBA00009347"/>
    </source>
</evidence>
<dbReference type="InterPro" id="IPR013786">
    <property type="entry name" value="AcylCoA_DH/ox_N"/>
</dbReference>
<dbReference type="GO" id="GO:0003995">
    <property type="term" value="F:acyl-CoA dehydrogenase activity"/>
    <property type="evidence" value="ECO:0007669"/>
    <property type="project" value="InterPro"/>
</dbReference>
<evidence type="ECO:0000256" key="3">
    <source>
        <dbReference type="ARBA" id="ARBA00022630"/>
    </source>
</evidence>
<gene>
    <name evidence="10" type="ORF">D1639_03885</name>
</gene>
<evidence type="ECO:0000256" key="4">
    <source>
        <dbReference type="ARBA" id="ARBA00022827"/>
    </source>
</evidence>
<dbReference type="InterPro" id="IPR009075">
    <property type="entry name" value="AcylCo_DH/oxidase_C"/>
</dbReference>
<evidence type="ECO:0000259" key="7">
    <source>
        <dbReference type="Pfam" id="PF00441"/>
    </source>
</evidence>
<dbReference type="InterPro" id="IPR037069">
    <property type="entry name" value="AcylCoA_DH/ox_N_sf"/>
</dbReference>
<dbReference type="PIRSF" id="PIRSF016578">
    <property type="entry name" value="HsaA"/>
    <property type="match status" value="1"/>
</dbReference>
<feature type="domain" description="Acyl-CoA dehydrogenase/oxidase C-terminal" evidence="7">
    <location>
        <begin position="237"/>
        <end position="385"/>
    </location>
</feature>
<dbReference type="Pfam" id="PF02771">
    <property type="entry name" value="Acyl-CoA_dh_N"/>
    <property type="match status" value="1"/>
</dbReference>
<comment type="cofactor">
    <cofactor evidence="1 6">
        <name>FAD</name>
        <dbReference type="ChEBI" id="CHEBI:57692"/>
    </cofactor>
</comment>
<dbReference type="Gene3D" id="1.20.140.10">
    <property type="entry name" value="Butyryl-CoA Dehydrogenase, subunit A, domain 3"/>
    <property type="match status" value="1"/>
</dbReference>
<keyword evidence="3 6" id="KW-0285">Flavoprotein</keyword>
<keyword evidence="4 6" id="KW-0274">FAD</keyword>
<evidence type="ECO:0000256" key="1">
    <source>
        <dbReference type="ARBA" id="ARBA00001974"/>
    </source>
</evidence>
<dbReference type="SUPFAM" id="SSF56645">
    <property type="entry name" value="Acyl-CoA dehydrogenase NM domain-like"/>
    <property type="match status" value="1"/>
</dbReference>
<name>A0A7C9NAA3_9BACT</name>